<feature type="chain" id="PRO_5040306659" evidence="4">
    <location>
        <begin position="21"/>
        <end position="509"/>
    </location>
</feature>
<dbReference type="CDD" id="cd03784">
    <property type="entry name" value="GT1_Gtf-like"/>
    <property type="match status" value="1"/>
</dbReference>
<accession>A0A9Q1BUW7</accession>
<dbReference type="EMBL" id="JAIZAY010000011">
    <property type="protein sequence ID" value="KAJ8033034.1"/>
    <property type="molecule type" value="Genomic_DNA"/>
</dbReference>
<proteinExistence type="inferred from homology"/>
<dbReference type="SUPFAM" id="SSF53756">
    <property type="entry name" value="UDP-Glycosyltransferase/glycogen phosphorylase"/>
    <property type="match status" value="1"/>
</dbReference>
<dbReference type="PANTHER" id="PTHR48043">
    <property type="entry name" value="EG:EG0003.4 PROTEIN-RELATED"/>
    <property type="match status" value="1"/>
</dbReference>
<evidence type="ECO:0000313" key="5">
    <source>
        <dbReference type="EMBL" id="KAJ8033034.1"/>
    </source>
</evidence>
<dbReference type="FunFam" id="3.40.50.2000:FF:000021">
    <property type="entry name" value="UDP-glucuronosyltransferase"/>
    <property type="match status" value="1"/>
</dbReference>
<organism evidence="5 6">
    <name type="scientific">Holothuria leucospilota</name>
    <name type="common">Black long sea cucumber</name>
    <name type="synonym">Mertensiothuria leucospilota</name>
    <dbReference type="NCBI Taxonomy" id="206669"/>
    <lineage>
        <taxon>Eukaryota</taxon>
        <taxon>Metazoa</taxon>
        <taxon>Echinodermata</taxon>
        <taxon>Eleutherozoa</taxon>
        <taxon>Echinozoa</taxon>
        <taxon>Holothuroidea</taxon>
        <taxon>Aspidochirotacea</taxon>
        <taxon>Aspidochirotida</taxon>
        <taxon>Holothuriidae</taxon>
        <taxon>Holothuria</taxon>
    </lineage>
</organism>
<feature type="signal peptide" evidence="4">
    <location>
        <begin position="1"/>
        <end position="20"/>
    </location>
</feature>
<dbReference type="Pfam" id="PF00201">
    <property type="entry name" value="UDPGT"/>
    <property type="match status" value="1"/>
</dbReference>
<comment type="similarity">
    <text evidence="1">Belongs to the UDP-glycosyltransferase family.</text>
</comment>
<dbReference type="InterPro" id="IPR050271">
    <property type="entry name" value="UDP-glycosyltransferase"/>
</dbReference>
<comment type="caution">
    <text evidence="5">The sequence shown here is derived from an EMBL/GenBank/DDBJ whole genome shotgun (WGS) entry which is preliminary data.</text>
</comment>
<keyword evidence="3" id="KW-0808">Transferase</keyword>
<dbReference type="OrthoDB" id="5835829at2759"/>
<dbReference type="PANTHER" id="PTHR48043:SF145">
    <property type="entry name" value="FI06409P-RELATED"/>
    <property type="match status" value="1"/>
</dbReference>
<keyword evidence="6" id="KW-1185">Reference proteome</keyword>
<reference evidence="5" key="1">
    <citation type="submission" date="2021-10" db="EMBL/GenBank/DDBJ databases">
        <title>Tropical sea cucumber genome reveals ecological adaptation and Cuvierian tubules defense mechanism.</title>
        <authorList>
            <person name="Chen T."/>
        </authorList>
    </citation>
    <scope>NUCLEOTIDE SEQUENCE</scope>
    <source>
        <strain evidence="5">Nanhai2018</strain>
        <tissue evidence="5">Muscle</tissue>
    </source>
</reference>
<evidence type="ECO:0000256" key="3">
    <source>
        <dbReference type="ARBA" id="ARBA00022679"/>
    </source>
</evidence>
<evidence type="ECO:0000256" key="2">
    <source>
        <dbReference type="ARBA" id="ARBA00022676"/>
    </source>
</evidence>
<dbReference type="GO" id="GO:0008194">
    <property type="term" value="F:UDP-glycosyltransferase activity"/>
    <property type="evidence" value="ECO:0007669"/>
    <property type="project" value="InterPro"/>
</dbReference>
<gene>
    <name evidence="5" type="ORF">HOLleu_23157</name>
</gene>
<evidence type="ECO:0000256" key="4">
    <source>
        <dbReference type="SAM" id="SignalP"/>
    </source>
</evidence>
<keyword evidence="4" id="KW-0732">Signal</keyword>
<dbReference type="Proteomes" id="UP001152320">
    <property type="component" value="Chromosome 11"/>
</dbReference>
<evidence type="ECO:0000256" key="1">
    <source>
        <dbReference type="ARBA" id="ARBA00009995"/>
    </source>
</evidence>
<protein>
    <submittedName>
        <fullName evidence="5">UDP-glucuronosyltransferase 2B18</fullName>
    </submittedName>
</protein>
<dbReference type="InterPro" id="IPR002213">
    <property type="entry name" value="UDP_glucos_trans"/>
</dbReference>
<keyword evidence="2" id="KW-0328">Glycosyltransferase</keyword>
<sequence length="509" mass="57097">MVKETVLMLIMTIAIRGTYSSYNYLIQGYIGEGSHFLTSAHLAEGLVRRGHNVTFLINSVSSYRRSDPKWGTMFDYMEYKNPHPDNAFRRTTDEFVKRSFKYGITTAMLHHSVLVFDTMVDDCHSILSDKTLLQTLAARKFDMLVFDSGWLCSPIMAEKLKLRTVALNPSGYNPGVAGLGGSPSNMAYISPQLEGQSSPPLSFHKRLHGLVSNFYAQFSLGSALVPPYVTVLEKYNISKDQGIGEVVGHNLDLVLINMDAEIEQLVPLTAKVITVGGLTAGPAQPLSKDLESFMQSPGELGIVLFSLGSYVDVLPQWLIEEFIKAFSLIPYKVLWKFNNRENLVLPSNVKALEWIPQNDALGHSRTKLFVFHGGNNGFYEAVYHGVPMVVLPVMGDQAQVATRAKNRGIGVSLDIRLLKAEDLRDAIMNVMANKTIRENMRRVRDIFHHKPMNVTEKAAYWIEHVTKFGGAPYSPNVFHLNEFQKALLDQNVSHFVLEALIFEYQNAKF</sequence>
<dbReference type="AlphaFoldDB" id="A0A9Q1BUW7"/>
<name>A0A9Q1BUW7_HOLLE</name>
<evidence type="ECO:0000313" key="6">
    <source>
        <dbReference type="Proteomes" id="UP001152320"/>
    </source>
</evidence>
<dbReference type="Gene3D" id="3.40.50.2000">
    <property type="entry name" value="Glycogen Phosphorylase B"/>
    <property type="match status" value="2"/>
</dbReference>